<comment type="similarity">
    <text evidence="2">Belongs to the CDP-glycerol glycerophosphotransferase family.</text>
</comment>
<keyword evidence="9" id="KW-1185">Reference proteome</keyword>
<dbReference type="GO" id="GO:0005886">
    <property type="term" value="C:plasma membrane"/>
    <property type="evidence" value="ECO:0007669"/>
    <property type="project" value="UniProtKB-SubCell"/>
</dbReference>
<evidence type="ECO:0000256" key="2">
    <source>
        <dbReference type="ARBA" id="ARBA00010488"/>
    </source>
</evidence>
<evidence type="ECO:0000256" key="6">
    <source>
        <dbReference type="ARBA" id="ARBA00023136"/>
    </source>
</evidence>
<dbReference type="KEGG" id="frx:F7310_06765"/>
<protein>
    <recommendedName>
        <fullName evidence="10">CDP-glycerol--glycerophosphate glycerophosphotransferase</fullName>
    </recommendedName>
</protein>
<evidence type="ECO:0000256" key="3">
    <source>
        <dbReference type="ARBA" id="ARBA00022475"/>
    </source>
</evidence>
<dbReference type="Proteomes" id="UP000184222">
    <property type="component" value="Chromosome"/>
</dbReference>
<dbReference type="InterPro" id="IPR051612">
    <property type="entry name" value="Teichoic_Acid_Biosynth"/>
</dbReference>
<keyword evidence="5" id="KW-0777">Teichoic acid biosynthesis</keyword>
<evidence type="ECO:0000256" key="7">
    <source>
        <dbReference type="SAM" id="Phobius"/>
    </source>
</evidence>
<sequence>MSNLVKKTIKKILIVQIKYFLGIVSIFIPQKKNLFIFSMRNDRYADNQKALFEYISKEETNIEAVWLYDRLKPNIDNKRIEPKLKFVKKYSLYGFYMISRASLIVMSHSFGDYGYYYFIVRQKKVLMLWHAVTTKSCGLLDKKFDSDRKNRYINRETKYYSGIIASSKIDTYYTCAYTGCSIDNVYITGLPRHDRIETSYNNRKTVTRVLYAPTFRDYDILGESLFFPFKDFLLDRFIKFAKSNDLIFILRPHPSDKSSIDHLKELVSLYPQVFEDGSSDEFDDNIVLINESDAVITDYSSIYIDFLVANKPCAFIPFDFDMYMEKRGMAYDYECISPGPLINSYKDFEGACLSIIQRSPEWEEKRNHVKQMFLSYDDKLACSRVVEIANKIVMDN</sequence>
<dbReference type="InterPro" id="IPR043148">
    <property type="entry name" value="TagF_C"/>
</dbReference>
<organism evidence="8 9">
    <name type="scientific">Francisella uliginis</name>
    <dbReference type="NCBI Taxonomy" id="573570"/>
    <lineage>
        <taxon>Bacteria</taxon>
        <taxon>Pseudomonadati</taxon>
        <taxon>Pseudomonadota</taxon>
        <taxon>Gammaproteobacteria</taxon>
        <taxon>Thiotrichales</taxon>
        <taxon>Francisellaceae</taxon>
        <taxon>Francisella</taxon>
    </lineage>
</organism>
<gene>
    <name evidence="8" type="ORF">F7310_06765</name>
</gene>
<comment type="subcellular location">
    <subcellularLocation>
        <location evidence="1">Cell membrane</location>
        <topology evidence="1">Peripheral membrane protein</topology>
    </subcellularLocation>
</comment>
<dbReference type="GO" id="GO:0047355">
    <property type="term" value="F:CDP-glycerol glycerophosphotransferase activity"/>
    <property type="evidence" value="ECO:0007669"/>
    <property type="project" value="InterPro"/>
</dbReference>
<reference evidence="8 9" key="1">
    <citation type="journal article" date="2016" name="Appl. Environ. Microbiol.">
        <title>Whole genome relationships among Francisella bacteria of diverse origin define new species and provide specific regions for detection.</title>
        <authorList>
            <person name="Challacombe J.F."/>
            <person name="Petersen J.M."/>
            <person name="Gallegos-Graves V."/>
            <person name="Hodge D."/>
            <person name="Pillai S."/>
            <person name="Kuske C.R."/>
        </authorList>
    </citation>
    <scope>NUCLEOTIDE SEQUENCE [LARGE SCALE GENOMIC DNA]</scope>
    <source>
        <strain evidence="9">TX07-7310</strain>
    </source>
</reference>
<dbReference type="PANTHER" id="PTHR37316:SF3">
    <property type="entry name" value="TEICHOIC ACID GLYCEROL-PHOSPHATE TRANSFERASE"/>
    <property type="match status" value="1"/>
</dbReference>
<evidence type="ECO:0000313" key="8">
    <source>
        <dbReference type="EMBL" id="API87071.1"/>
    </source>
</evidence>
<dbReference type="OrthoDB" id="9802649at2"/>
<keyword evidence="3" id="KW-1003">Cell membrane</keyword>
<keyword evidence="4" id="KW-0808">Transferase</keyword>
<accession>A0A1L4BT97</accession>
<evidence type="ECO:0000256" key="1">
    <source>
        <dbReference type="ARBA" id="ARBA00004202"/>
    </source>
</evidence>
<evidence type="ECO:0000256" key="5">
    <source>
        <dbReference type="ARBA" id="ARBA00022944"/>
    </source>
</evidence>
<dbReference type="SUPFAM" id="SSF53756">
    <property type="entry name" value="UDP-Glycosyltransferase/glycogen phosphorylase"/>
    <property type="match status" value="1"/>
</dbReference>
<evidence type="ECO:0000313" key="9">
    <source>
        <dbReference type="Proteomes" id="UP000184222"/>
    </source>
</evidence>
<keyword evidence="6 7" id="KW-0472">Membrane</keyword>
<evidence type="ECO:0008006" key="10">
    <source>
        <dbReference type="Google" id="ProtNLM"/>
    </source>
</evidence>
<dbReference type="InterPro" id="IPR007554">
    <property type="entry name" value="Glycerophosphate_synth"/>
</dbReference>
<evidence type="ECO:0000256" key="4">
    <source>
        <dbReference type="ARBA" id="ARBA00022679"/>
    </source>
</evidence>
<dbReference type="AlphaFoldDB" id="A0A1L4BT97"/>
<proteinExistence type="inferred from homology"/>
<dbReference type="GO" id="GO:0019350">
    <property type="term" value="P:teichoic acid biosynthetic process"/>
    <property type="evidence" value="ECO:0007669"/>
    <property type="project" value="UniProtKB-KW"/>
</dbReference>
<dbReference type="Pfam" id="PF04464">
    <property type="entry name" value="Glyphos_transf"/>
    <property type="match status" value="1"/>
</dbReference>
<dbReference type="Gene3D" id="3.40.50.12580">
    <property type="match status" value="1"/>
</dbReference>
<dbReference type="PANTHER" id="PTHR37316">
    <property type="entry name" value="TEICHOIC ACID GLYCEROL-PHOSPHATE PRIMASE"/>
    <property type="match status" value="1"/>
</dbReference>
<dbReference type="InterPro" id="IPR043149">
    <property type="entry name" value="TagF_N"/>
</dbReference>
<dbReference type="EMBL" id="CP016796">
    <property type="protein sequence ID" value="API87071.1"/>
    <property type="molecule type" value="Genomic_DNA"/>
</dbReference>
<keyword evidence="7" id="KW-1133">Transmembrane helix</keyword>
<keyword evidence="7" id="KW-0812">Transmembrane</keyword>
<dbReference type="RefSeq" id="WP_072712724.1">
    <property type="nucleotide sequence ID" value="NZ_CP016796.1"/>
</dbReference>
<dbReference type="Gene3D" id="3.40.50.11820">
    <property type="match status" value="1"/>
</dbReference>
<name>A0A1L4BT97_9GAMM</name>
<dbReference type="STRING" id="573570.F7310_06765"/>
<feature type="transmembrane region" description="Helical" evidence="7">
    <location>
        <begin position="12"/>
        <end position="30"/>
    </location>
</feature>